<sequence length="379" mass="43242">MAETKVGSSTEYKPKRQHTYTNRYAKQPAPPAPILSRHELLQVSTHLNSIPRLQMLDGMQWNYQPIYQNIIDQYVASNQHFITNPRLANHATRDSLVSLMRQVYGRSSILFALDIEAWEIDTNIVTEIGISIYDPRDQQVSLIPSTIQIHIRIKEYLDKTNGRYVPNHAQNFNGNASYIMTQTEAALLTQSLVDYYFVKPKRSGTSCYLVGHDLRGDVKWMNSIGVNFPDDHLSIDTNQLFRISHGKENISLKRALGTVEIPFAYLHNAGNDAYYTLLLAMKLCDPQSRVRYALDVLIASEQQKPLYTKEEKEARKEAKRQARLEAKARGEVYVPEKNLENEADQEKPARQKKKKLGKGVTCESIEVANAIEATTAIFR</sequence>
<feature type="domain" description="Gfd2/YDR514C-like C-terminal" evidence="2">
    <location>
        <begin position="109"/>
        <end position="282"/>
    </location>
</feature>
<name>M3HJ62_CANMX</name>
<dbReference type="AlphaFoldDB" id="M3HJ62"/>
<dbReference type="PANTHER" id="PTHR28083">
    <property type="entry name" value="GOOD FOR FULL DBP5 ACTIVITY PROTEIN 2"/>
    <property type="match status" value="1"/>
</dbReference>
<evidence type="ECO:0000259" key="2">
    <source>
        <dbReference type="Pfam" id="PF21762"/>
    </source>
</evidence>
<feature type="region of interest" description="Disordered" evidence="1">
    <location>
        <begin position="335"/>
        <end position="358"/>
    </location>
</feature>
<protein>
    <submittedName>
        <fullName evidence="3">Putative transcriptional repressor</fullName>
    </submittedName>
</protein>
<dbReference type="OMA" id="DVKWMNS"/>
<dbReference type="GO" id="GO:0003676">
    <property type="term" value="F:nucleic acid binding"/>
    <property type="evidence" value="ECO:0007669"/>
    <property type="project" value="InterPro"/>
</dbReference>
<feature type="compositionally biased region" description="Basic and acidic residues" evidence="1">
    <location>
        <begin position="337"/>
        <end position="349"/>
    </location>
</feature>
<dbReference type="InterPro" id="IPR036397">
    <property type="entry name" value="RNaseH_sf"/>
</dbReference>
<accession>M3HJ62</accession>
<dbReference type="PANTHER" id="PTHR28083:SF1">
    <property type="entry name" value="GOOD FOR FULL DBP5 ACTIVITY PROTEIN 2"/>
    <property type="match status" value="1"/>
</dbReference>
<organism evidence="3 4">
    <name type="scientific">Candida maltosa (strain Xu316)</name>
    <name type="common">Yeast</name>
    <dbReference type="NCBI Taxonomy" id="1245528"/>
    <lineage>
        <taxon>Eukaryota</taxon>
        <taxon>Fungi</taxon>
        <taxon>Dikarya</taxon>
        <taxon>Ascomycota</taxon>
        <taxon>Saccharomycotina</taxon>
        <taxon>Pichiomycetes</taxon>
        <taxon>Debaryomycetaceae</taxon>
        <taxon>Candida/Lodderomyces clade</taxon>
        <taxon>Candida</taxon>
    </lineage>
</organism>
<dbReference type="SUPFAM" id="SSF53098">
    <property type="entry name" value="Ribonuclease H-like"/>
    <property type="match status" value="1"/>
</dbReference>
<dbReference type="InterPro" id="IPR012337">
    <property type="entry name" value="RNaseH-like_sf"/>
</dbReference>
<dbReference type="Pfam" id="PF21762">
    <property type="entry name" value="DEDDh_C"/>
    <property type="match status" value="1"/>
</dbReference>
<reference evidence="3 4" key="1">
    <citation type="submission" date="2013-02" db="EMBL/GenBank/DDBJ databases">
        <title>Genome sequence of Candida maltosa Xu316, a potential industrial strain for xylitol and ethanol production.</title>
        <authorList>
            <person name="Yu J."/>
            <person name="Wang Q."/>
            <person name="Geng X."/>
            <person name="Bao W."/>
            <person name="He P."/>
            <person name="Cai J."/>
        </authorList>
    </citation>
    <scope>NUCLEOTIDE SEQUENCE [LARGE SCALE GENOMIC DNA]</scope>
    <source>
        <strain evidence="4">Xu316</strain>
    </source>
</reference>
<evidence type="ECO:0000256" key="1">
    <source>
        <dbReference type="SAM" id="MobiDB-lite"/>
    </source>
</evidence>
<evidence type="ECO:0000313" key="4">
    <source>
        <dbReference type="Proteomes" id="UP000011777"/>
    </source>
</evidence>
<dbReference type="GO" id="GO:0005634">
    <property type="term" value="C:nucleus"/>
    <property type="evidence" value="ECO:0007669"/>
    <property type="project" value="TreeGrafter"/>
</dbReference>
<gene>
    <name evidence="3" type="ORF">G210_2269</name>
</gene>
<proteinExistence type="predicted"/>
<dbReference type="EMBL" id="AOGT01001589">
    <property type="protein sequence ID" value="EMG47412.1"/>
    <property type="molecule type" value="Genomic_DNA"/>
</dbReference>
<evidence type="ECO:0000313" key="3">
    <source>
        <dbReference type="EMBL" id="EMG47412.1"/>
    </source>
</evidence>
<dbReference type="OrthoDB" id="5953249at2759"/>
<dbReference type="HOGENOM" id="CLU_729574_0_0_1"/>
<keyword evidence="4" id="KW-1185">Reference proteome</keyword>
<dbReference type="STRING" id="1245528.M3HJ62"/>
<dbReference type="Gene3D" id="3.30.420.10">
    <property type="entry name" value="Ribonuclease H-like superfamily/Ribonuclease H"/>
    <property type="match status" value="1"/>
</dbReference>
<dbReference type="InterPro" id="IPR040151">
    <property type="entry name" value="Gfd2/YDR514C-like"/>
</dbReference>
<dbReference type="InterPro" id="IPR048519">
    <property type="entry name" value="Gfd2/YDR514C-like_C"/>
</dbReference>
<comment type="caution">
    <text evidence="3">The sequence shown here is derived from an EMBL/GenBank/DDBJ whole genome shotgun (WGS) entry which is preliminary data.</text>
</comment>
<dbReference type="Proteomes" id="UP000011777">
    <property type="component" value="Unassembled WGS sequence"/>
</dbReference>
<dbReference type="eggNOG" id="ENOG502QTQR">
    <property type="taxonomic scope" value="Eukaryota"/>
</dbReference>